<sequence length="253" mass="27593">MNEQGRIDPPKLPVARVIVTALWHCWKSSRAILAVMVLPALVVALVTFLMFRSSALPDAPVRWVARGIQVFVLIFAAVSCHRVILLGPESVPRWGVTGWHRREWGFVLLALIVGIASTASSLAGGIAASIVLMIPVNLLDVASQSWMIWCTEASTLIVGAYVMGRLSLALPAMAVDEPINLRDAWRLSSGNAVRLMVLVAVIPWLLRFAESQLAAMFQSPADYWTVSTALYLLLTPLEIALLSVSYRALRPAA</sequence>
<keyword evidence="1" id="KW-0472">Membrane</keyword>
<keyword evidence="1" id="KW-0812">Transmembrane</keyword>
<dbReference type="RefSeq" id="WP_184331094.1">
    <property type="nucleotide sequence ID" value="NZ_JACHHZ010000002.1"/>
</dbReference>
<dbReference type="EMBL" id="JACHHZ010000002">
    <property type="protein sequence ID" value="MBB6093074.1"/>
    <property type="molecule type" value="Genomic_DNA"/>
</dbReference>
<protein>
    <submittedName>
        <fullName evidence="2">Uncharacterized protein</fullName>
    </submittedName>
</protein>
<feature type="transmembrane region" description="Helical" evidence="1">
    <location>
        <begin position="229"/>
        <end position="249"/>
    </location>
</feature>
<feature type="transmembrane region" description="Helical" evidence="1">
    <location>
        <begin position="63"/>
        <end position="85"/>
    </location>
</feature>
<feature type="transmembrane region" description="Helical" evidence="1">
    <location>
        <begin position="106"/>
        <end position="134"/>
    </location>
</feature>
<keyword evidence="1" id="KW-1133">Transmembrane helix</keyword>
<dbReference type="AlphaFoldDB" id="A0A841HKH2"/>
<evidence type="ECO:0000313" key="2">
    <source>
        <dbReference type="EMBL" id="MBB6093074.1"/>
    </source>
</evidence>
<feature type="transmembrane region" description="Helical" evidence="1">
    <location>
        <begin position="146"/>
        <end position="170"/>
    </location>
</feature>
<dbReference type="Proteomes" id="UP000588068">
    <property type="component" value="Unassembled WGS sequence"/>
</dbReference>
<evidence type="ECO:0000313" key="3">
    <source>
        <dbReference type="Proteomes" id="UP000588068"/>
    </source>
</evidence>
<gene>
    <name evidence="2" type="ORF">HNQ60_001952</name>
</gene>
<evidence type="ECO:0000256" key="1">
    <source>
        <dbReference type="SAM" id="Phobius"/>
    </source>
</evidence>
<reference evidence="2 3" key="1">
    <citation type="submission" date="2020-08" db="EMBL/GenBank/DDBJ databases">
        <title>Genomic Encyclopedia of Type Strains, Phase IV (KMG-IV): sequencing the most valuable type-strain genomes for metagenomic binning, comparative biology and taxonomic classification.</title>
        <authorList>
            <person name="Goeker M."/>
        </authorList>
    </citation>
    <scope>NUCLEOTIDE SEQUENCE [LARGE SCALE GENOMIC DNA]</scope>
    <source>
        <strain evidence="2 3">DSM 26723</strain>
    </source>
</reference>
<proteinExistence type="predicted"/>
<feature type="transmembrane region" description="Helical" evidence="1">
    <location>
        <begin position="31"/>
        <end position="51"/>
    </location>
</feature>
<name>A0A841HKH2_9GAMM</name>
<keyword evidence="3" id="KW-1185">Reference proteome</keyword>
<organism evidence="2 3">
    <name type="scientific">Povalibacter uvarum</name>
    <dbReference type="NCBI Taxonomy" id="732238"/>
    <lineage>
        <taxon>Bacteria</taxon>
        <taxon>Pseudomonadati</taxon>
        <taxon>Pseudomonadota</taxon>
        <taxon>Gammaproteobacteria</taxon>
        <taxon>Steroidobacterales</taxon>
        <taxon>Steroidobacteraceae</taxon>
        <taxon>Povalibacter</taxon>
    </lineage>
</organism>
<accession>A0A841HKH2</accession>
<feature type="transmembrane region" description="Helical" evidence="1">
    <location>
        <begin position="191"/>
        <end position="209"/>
    </location>
</feature>
<comment type="caution">
    <text evidence="2">The sequence shown here is derived from an EMBL/GenBank/DDBJ whole genome shotgun (WGS) entry which is preliminary data.</text>
</comment>